<dbReference type="InterPro" id="IPR029119">
    <property type="entry name" value="MutY_C"/>
</dbReference>
<dbReference type="InterPro" id="IPR044298">
    <property type="entry name" value="MIG/MutY"/>
</dbReference>
<evidence type="ECO:0000256" key="14">
    <source>
        <dbReference type="RuleBase" id="RU365096"/>
    </source>
</evidence>
<dbReference type="InterPro" id="IPR004035">
    <property type="entry name" value="Endouclease-III_FeS-bd_BS"/>
</dbReference>
<dbReference type="CDD" id="cd00056">
    <property type="entry name" value="ENDO3c"/>
    <property type="match status" value="1"/>
</dbReference>
<evidence type="ECO:0000313" key="16">
    <source>
        <dbReference type="EMBL" id="CAI8740822.1"/>
    </source>
</evidence>
<dbReference type="GO" id="GO:0000701">
    <property type="term" value="F:purine-specific mismatch base pair DNA N-glycosylase activity"/>
    <property type="evidence" value="ECO:0007669"/>
    <property type="project" value="UniProtKB-EC"/>
</dbReference>
<dbReference type="Pfam" id="PF00730">
    <property type="entry name" value="HhH-GPD"/>
    <property type="match status" value="1"/>
</dbReference>
<dbReference type="InterPro" id="IPR004036">
    <property type="entry name" value="Endonuclease-III-like_CS2"/>
</dbReference>
<reference evidence="16" key="1">
    <citation type="submission" date="2023-03" db="EMBL/GenBank/DDBJ databases">
        <authorList>
            <person name="Pearce D."/>
        </authorList>
    </citation>
    <scope>NUCLEOTIDE SEQUENCE</scope>
    <source>
        <strain evidence="16">Mc</strain>
    </source>
</reference>
<comment type="catalytic activity">
    <reaction evidence="1 14">
        <text>Hydrolyzes free adenine bases from 7,8-dihydro-8-oxoguanine:adenine mismatched double-stranded DNA, leaving an apurinic site.</text>
        <dbReference type="EC" id="3.2.2.31"/>
    </reaction>
</comment>
<evidence type="ECO:0000256" key="1">
    <source>
        <dbReference type="ARBA" id="ARBA00000843"/>
    </source>
</evidence>
<feature type="domain" description="HhH-GPD" evidence="15">
    <location>
        <begin position="42"/>
        <end position="193"/>
    </location>
</feature>
<evidence type="ECO:0000256" key="8">
    <source>
        <dbReference type="ARBA" id="ARBA00022763"/>
    </source>
</evidence>
<dbReference type="GO" id="GO:0006284">
    <property type="term" value="P:base-excision repair"/>
    <property type="evidence" value="ECO:0007669"/>
    <property type="project" value="UniProtKB-UniRule"/>
</dbReference>
<evidence type="ECO:0000256" key="2">
    <source>
        <dbReference type="ARBA" id="ARBA00002933"/>
    </source>
</evidence>
<evidence type="ECO:0000256" key="13">
    <source>
        <dbReference type="ARBA" id="ARBA00023295"/>
    </source>
</evidence>
<dbReference type="FunFam" id="1.10.340.30:FF:000002">
    <property type="entry name" value="Adenine DNA glycosylase"/>
    <property type="match status" value="1"/>
</dbReference>
<keyword evidence="8 14" id="KW-0227">DNA damage</keyword>
<dbReference type="Pfam" id="PF14815">
    <property type="entry name" value="NUDIX_4"/>
    <property type="match status" value="1"/>
</dbReference>
<dbReference type="EC" id="3.2.2.31" evidence="4 14"/>
<evidence type="ECO:0000256" key="7">
    <source>
        <dbReference type="ARBA" id="ARBA00022723"/>
    </source>
</evidence>
<evidence type="ECO:0000313" key="17">
    <source>
        <dbReference type="Proteomes" id="UP001158598"/>
    </source>
</evidence>
<dbReference type="Gene3D" id="1.10.1670.10">
    <property type="entry name" value="Helix-hairpin-Helix base-excision DNA repair enzymes (C-terminal)"/>
    <property type="match status" value="1"/>
</dbReference>
<dbReference type="GO" id="GO:0032357">
    <property type="term" value="F:oxidized purine DNA binding"/>
    <property type="evidence" value="ECO:0007669"/>
    <property type="project" value="TreeGrafter"/>
</dbReference>
<dbReference type="GO" id="GO:0034039">
    <property type="term" value="F:8-oxo-7,8-dihydroguanine DNA N-glycosylase activity"/>
    <property type="evidence" value="ECO:0007669"/>
    <property type="project" value="TreeGrafter"/>
</dbReference>
<dbReference type="SUPFAM" id="SSF48150">
    <property type="entry name" value="DNA-glycosylase"/>
    <property type="match status" value="1"/>
</dbReference>
<evidence type="ECO:0000256" key="12">
    <source>
        <dbReference type="ARBA" id="ARBA00023204"/>
    </source>
</evidence>
<evidence type="ECO:0000256" key="9">
    <source>
        <dbReference type="ARBA" id="ARBA00022801"/>
    </source>
</evidence>
<dbReference type="AlphaFoldDB" id="A0AA35UNL9"/>
<comment type="similarity">
    <text evidence="3 14">Belongs to the Nth/MutY family.</text>
</comment>
<keyword evidence="11" id="KW-0411">Iron-sulfur</keyword>
<dbReference type="Gene3D" id="3.90.79.10">
    <property type="entry name" value="Nucleoside Triphosphate Pyrophosphohydrolase"/>
    <property type="match status" value="1"/>
</dbReference>
<dbReference type="CDD" id="cd03431">
    <property type="entry name" value="NUDIX_DNA_Glycosylase_C-MutY"/>
    <property type="match status" value="1"/>
</dbReference>
<sequence length="353" mass="39589">MASPPFSAFQQAVLDWFDLEGRHDLPWQRPRTPYRVWISEVMLQQTQVTTVIGYFERFMRHFPRLAVLAEADLDEVLALWSGLGYYSRARNLHRTARIVTERHAGELPADPAVLTTLPGIGRSTAGAISSLGFDRRAAILDGNVRRVLARCHGVEGWPGASKVEKDLWRLSEELTPSTRCADYNQAMMDLGATVCTRSRPACADCPLAGTCVARRQGRQTELPAPRRTGPAPVRSTLMLLMVDPDRRVRLQKRPPAGIWANLWAFPEFDGLEELNAWFALHGIHAHRLEPLPPRRHTFSHFHLDYTPVIVHCGVGHTGVEEAAQGLWHPLGAEIGFGVPAPVRRLLHELERVI</sequence>
<dbReference type="NCBIfam" id="TIGR01084">
    <property type="entry name" value="mutY"/>
    <property type="match status" value="1"/>
</dbReference>
<evidence type="ECO:0000259" key="15">
    <source>
        <dbReference type="SMART" id="SM00478"/>
    </source>
</evidence>
<evidence type="ECO:0000256" key="4">
    <source>
        <dbReference type="ARBA" id="ARBA00012045"/>
    </source>
</evidence>
<dbReference type="Proteomes" id="UP001158598">
    <property type="component" value="Chromosome"/>
</dbReference>
<dbReference type="GO" id="GO:0035485">
    <property type="term" value="F:adenine/guanine mispair binding"/>
    <property type="evidence" value="ECO:0007669"/>
    <property type="project" value="TreeGrafter"/>
</dbReference>
<keyword evidence="7" id="KW-0479">Metal-binding</keyword>
<dbReference type="Gene3D" id="1.10.340.30">
    <property type="entry name" value="Hypothetical protein, domain 2"/>
    <property type="match status" value="1"/>
</dbReference>
<dbReference type="PROSITE" id="PS00764">
    <property type="entry name" value="ENDONUCLEASE_III_1"/>
    <property type="match status" value="1"/>
</dbReference>
<comment type="function">
    <text evidence="2">Adenine glycosylase active on G-A mispairs. MutY also corrects error-prone DNA synthesis past GO lesions which are due to the oxidatively damaged form of guanine: 7,8-dihydro-8-oxoguanine (8-oxo-dGTP).</text>
</comment>
<name>A0AA35UNL9_METCP</name>
<dbReference type="InterPro" id="IPR011257">
    <property type="entry name" value="DNA_glycosylase"/>
</dbReference>
<dbReference type="GO" id="GO:0006298">
    <property type="term" value="P:mismatch repair"/>
    <property type="evidence" value="ECO:0007669"/>
    <property type="project" value="TreeGrafter"/>
</dbReference>
<proteinExistence type="inferred from homology"/>
<keyword evidence="10 14" id="KW-0408">Iron</keyword>
<comment type="cofactor">
    <cofactor evidence="14">
        <name>[4Fe-4S] cluster</name>
        <dbReference type="ChEBI" id="CHEBI:49883"/>
    </cofactor>
    <text evidence="14">Binds 1 [4Fe-4S] cluster.</text>
</comment>
<keyword evidence="13 14" id="KW-0326">Glycosidase</keyword>
<keyword evidence="12" id="KW-0234">DNA repair</keyword>
<dbReference type="SMART" id="SM00478">
    <property type="entry name" value="ENDO3c"/>
    <property type="match status" value="1"/>
</dbReference>
<dbReference type="PANTHER" id="PTHR42944">
    <property type="entry name" value="ADENINE DNA GLYCOSYLASE"/>
    <property type="match status" value="1"/>
</dbReference>
<organism evidence="16 17">
    <name type="scientific">Methylococcus capsulatus</name>
    <dbReference type="NCBI Taxonomy" id="414"/>
    <lineage>
        <taxon>Bacteria</taxon>
        <taxon>Pseudomonadati</taxon>
        <taxon>Pseudomonadota</taxon>
        <taxon>Gammaproteobacteria</taxon>
        <taxon>Methylococcales</taxon>
        <taxon>Methylococcaceae</taxon>
        <taxon>Methylococcus</taxon>
    </lineage>
</organism>
<keyword evidence="6" id="KW-0004">4Fe-4S</keyword>
<evidence type="ECO:0000256" key="3">
    <source>
        <dbReference type="ARBA" id="ARBA00008343"/>
    </source>
</evidence>
<dbReference type="InterPro" id="IPR005760">
    <property type="entry name" value="A/G_AdeGlyc_MutY"/>
</dbReference>
<dbReference type="InterPro" id="IPR023170">
    <property type="entry name" value="HhH_base_excis_C"/>
</dbReference>
<dbReference type="InterPro" id="IPR003265">
    <property type="entry name" value="HhH-GPD_domain"/>
</dbReference>
<evidence type="ECO:0000256" key="10">
    <source>
        <dbReference type="ARBA" id="ARBA00023004"/>
    </source>
</evidence>
<dbReference type="InterPro" id="IPR015797">
    <property type="entry name" value="NUDIX_hydrolase-like_dom_sf"/>
</dbReference>
<evidence type="ECO:0000256" key="5">
    <source>
        <dbReference type="ARBA" id="ARBA00022023"/>
    </source>
</evidence>
<dbReference type="SUPFAM" id="SSF55811">
    <property type="entry name" value="Nudix"/>
    <property type="match status" value="1"/>
</dbReference>
<dbReference type="GO" id="GO:0046872">
    <property type="term" value="F:metal ion binding"/>
    <property type="evidence" value="ECO:0007669"/>
    <property type="project" value="UniProtKB-UniRule"/>
</dbReference>
<dbReference type="PANTHER" id="PTHR42944:SF1">
    <property type="entry name" value="ADENINE DNA GLYCOSYLASE"/>
    <property type="match status" value="1"/>
</dbReference>
<dbReference type="RefSeq" id="WP_282213502.1">
    <property type="nucleotide sequence ID" value="NZ_OX458332.1"/>
</dbReference>
<dbReference type="EMBL" id="OX458332">
    <property type="protein sequence ID" value="CAI8740822.1"/>
    <property type="molecule type" value="Genomic_DNA"/>
</dbReference>
<evidence type="ECO:0000256" key="6">
    <source>
        <dbReference type="ARBA" id="ARBA00022485"/>
    </source>
</evidence>
<dbReference type="GO" id="GO:0051539">
    <property type="term" value="F:4 iron, 4 sulfur cluster binding"/>
    <property type="evidence" value="ECO:0007669"/>
    <property type="project" value="UniProtKB-UniRule"/>
</dbReference>
<gene>
    <name evidence="16" type="primary">mutY</name>
    <name evidence="16" type="ORF">MCNOR_0459</name>
</gene>
<dbReference type="FunFam" id="1.10.1670.10:FF:000002">
    <property type="entry name" value="Adenine DNA glycosylase"/>
    <property type="match status" value="1"/>
</dbReference>
<dbReference type="PROSITE" id="PS01155">
    <property type="entry name" value="ENDONUCLEASE_III_2"/>
    <property type="match status" value="1"/>
</dbReference>
<accession>A0AA35UNL9</accession>
<evidence type="ECO:0000256" key="11">
    <source>
        <dbReference type="ARBA" id="ARBA00023014"/>
    </source>
</evidence>
<protein>
    <recommendedName>
        <fullName evidence="5 14">Adenine DNA glycosylase</fullName>
        <ecNumber evidence="4 14">3.2.2.31</ecNumber>
    </recommendedName>
</protein>
<keyword evidence="9 16" id="KW-0378">Hydrolase</keyword>